<accession>A0AAF3ER67</accession>
<feature type="transmembrane region" description="Helical" evidence="1">
    <location>
        <begin position="38"/>
        <end position="62"/>
    </location>
</feature>
<organism evidence="2 3">
    <name type="scientific">Mesorhabditis belari</name>
    <dbReference type="NCBI Taxonomy" id="2138241"/>
    <lineage>
        <taxon>Eukaryota</taxon>
        <taxon>Metazoa</taxon>
        <taxon>Ecdysozoa</taxon>
        <taxon>Nematoda</taxon>
        <taxon>Chromadorea</taxon>
        <taxon>Rhabditida</taxon>
        <taxon>Rhabditina</taxon>
        <taxon>Rhabditomorpha</taxon>
        <taxon>Rhabditoidea</taxon>
        <taxon>Rhabditidae</taxon>
        <taxon>Mesorhabditinae</taxon>
        <taxon>Mesorhabditis</taxon>
    </lineage>
</organism>
<proteinExistence type="predicted"/>
<name>A0AAF3ER67_9BILA</name>
<keyword evidence="2" id="KW-1185">Reference proteome</keyword>
<reference evidence="3" key="1">
    <citation type="submission" date="2024-02" db="UniProtKB">
        <authorList>
            <consortium name="WormBaseParasite"/>
        </authorList>
    </citation>
    <scope>IDENTIFICATION</scope>
</reference>
<evidence type="ECO:0000256" key="1">
    <source>
        <dbReference type="SAM" id="Phobius"/>
    </source>
</evidence>
<feature type="transmembrane region" description="Helical" evidence="1">
    <location>
        <begin position="74"/>
        <end position="94"/>
    </location>
</feature>
<dbReference type="AlphaFoldDB" id="A0AAF3ER67"/>
<protein>
    <submittedName>
        <fullName evidence="3">Uncharacterized protein</fullName>
    </submittedName>
</protein>
<evidence type="ECO:0000313" key="2">
    <source>
        <dbReference type="Proteomes" id="UP000887575"/>
    </source>
</evidence>
<keyword evidence="1" id="KW-0472">Membrane</keyword>
<keyword evidence="1" id="KW-1133">Transmembrane helix</keyword>
<keyword evidence="1" id="KW-0812">Transmembrane</keyword>
<evidence type="ECO:0000313" key="3">
    <source>
        <dbReference type="WBParaSite" id="MBELARI_LOCUS16608"/>
    </source>
</evidence>
<dbReference type="Proteomes" id="UP000887575">
    <property type="component" value="Unassembled WGS sequence"/>
</dbReference>
<dbReference type="WBParaSite" id="MBELARI_LOCUS16608">
    <property type="protein sequence ID" value="MBELARI_LOCUS16608"/>
    <property type="gene ID" value="MBELARI_LOCUS16608"/>
</dbReference>
<sequence length="119" mass="13500">MFPQFLMCALDLMTWRRIRKLNRDGKVSRAENLLMTQMLFNTFAVMGVILFNGLGAFVASYFGLNIRGMIPELFGKLQLIVVLIGTSLMNAIFLHKPREKTKTNGKIVQVTKTNTKDSD</sequence>